<dbReference type="Proteomes" id="UP000030710">
    <property type="component" value="Unassembled WGS sequence"/>
</dbReference>
<evidence type="ECO:0000313" key="2">
    <source>
        <dbReference type="Proteomes" id="UP000030710"/>
    </source>
</evidence>
<sequence>MLSSKYIPFTLLRYGVKPELARLCSSGNTSRMISRYSETGGGCPNSVSLWMSSAPSTSRICCPKLSEYSRAVSTDVLPVTTTWVASSFAMWLTSFCSVGRPTQLPAPNCLSRMAHGHLDFEPRYQLPHRLLLVSHESCTHLMQTPKQRLF</sequence>
<organism evidence="1 2">
    <name type="scientific">Haloquadratum walsbyi J07HQW2</name>
    <dbReference type="NCBI Taxonomy" id="1238425"/>
    <lineage>
        <taxon>Archaea</taxon>
        <taxon>Methanobacteriati</taxon>
        <taxon>Methanobacteriota</taxon>
        <taxon>Stenosarchaea group</taxon>
        <taxon>Halobacteria</taxon>
        <taxon>Halobacteriales</taxon>
        <taxon>Haloferacaceae</taxon>
        <taxon>Haloquadratum</taxon>
    </lineage>
</organism>
<dbReference type="EMBL" id="KE356561">
    <property type="protein sequence ID" value="ERG94155.1"/>
    <property type="molecule type" value="Genomic_DNA"/>
</dbReference>
<proteinExistence type="predicted"/>
<dbReference type="AlphaFoldDB" id="U1NB96"/>
<accession>U1NB96</accession>
<dbReference type="HOGENOM" id="CLU_1736385_0_0_2"/>
<protein>
    <submittedName>
        <fullName evidence="1">Uncharacterized protein</fullName>
    </submittedName>
</protein>
<evidence type="ECO:0000313" key="1">
    <source>
        <dbReference type="EMBL" id="ERG94155.1"/>
    </source>
</evidence>
<gene>
    <name evidence="1" type="ORF">J07HQW2_00589</name>
</gene>
<reference evidence="1 2" key="1">
    <citation type="journal article" date="2013" name="PLoS ONE">
        <title>Assembly-driven community genomics of a hypersaline microbial ecosystem.</title>
        <authorList>
            <person name="Podell S."/>
            <person name="Ugalde J.A."/>
            <person name="Narasingarao P."/>
            <person name="Banfield J.F."/>
            <person name="Heidelberg K.B."/>
            <person name="Allen E.E."/>
        </authorList>
    </citation>
    <scope>NUCLEOTIDE SEQUENCE [LARGE SCALE GENOMIC DNA]</scope>
    <source>
        <strain evidence="2">J07HQW2</strain>
    </source>
</reference>
<name>U1NB96_9EURY</name>